<keyword evidence="5 10" id="KW-0489">Methyltransferase</keyword>
<dbReference type="EMBL" id="MFVL01000024">
    <property type="protein sequence ID" value="OGJ01058.1"/>
    <property type="molecule type" value="Genomic_DNA"/>
</dbReference>
<evidence type="ECO:0000256" key="6">
    <source>
        <dbReference type="ARBA" id="ARBA00022679"/>
    </source>
</evidence>
<keyword evidence="7 10" id="KW-0949">S-adenosyl-L-methionine</keyword>
<organism evidence="12 13">
    <name type="scientific">Candidatus Nomurabacteria bacterium RIFCSPLOWO2_02_FULL_40_67</name>
    <dbReference type="NCBI Taxonomy" id="1801787"/>
    <lineage>
        <taxon>Bacteria</taxon>
        <taxon>Candidatus Nomuraibacteriota</taxon>
    </lineage>
</organism>
<dbReference type="Pfam" id="PF04452">
    <property type="entry name" value="Methyltrans_RNA"/>
    <property type="match status" value="1"/>
</dbReference>
<comment type="subcellular location">
    <subcellularLocation>
        <location evidence="1 10">Cytoplasm</location>
    </subcellularLocation>
</comment>
<gene>
    <name evidence="12" type="ORF">A3I23_02010</name>
</gene>
<dbReference type="PANTHER" id="PTHR30027:SF3">
    <property type="entry name" value="16S RRNA (URACIL(1498)-N(3))-METHYLTRANSFERASE"/>
    <property type="match status" value="1"/>
</dbReference>
<comment type="similarity">
    <text evidence="2 10">Belongs to the RNA methyltransferase RsmE family.</text>
</comment>
<dbReference type="GO" id="GO:0070042">
    <property type="term" value="F:rRNA (uridine-N3-)-methyltransferase activity"/>
    <property type="evidence" value="ECO:0007669"/>
    <property type="project" value="TreeGrafter"/>
</dbReference>
<evidence type="ECO:0000256" key="7">
    <source>
        <dbReference type="ARBA" id="ARBA00022691"/>
    </source>
</evidence>
<feature type="domain" description="Ribosomal RNA small subunit methyltransferase E methyltransferase" evidence="11">
    <location>
        <begin position="76"/>
        <end position="229"/>
    </location>
</feature>
<dbReference type="Gene3D" id="3.40.1280.10">
    <property type="match status" value="1"/>
</dbReference>
<dbReference type="PIRSF" id="PIRSF015601">
    <property type="entry name" value="MTase_slr0722"/>
    <property type="match status" value="1"/>
</dbReference>
<evidence type="ECO:0000256" key="8">
    <source>
        <dbReference type="ARBA" id="ARBA00025699"/>
    </source>
</evidence>
<evidence type="ECO:0000256" key="3">
    <source>
        <dbReference type="ARBA" id="ARBA00022490"/>
    </source>
</evidence>
<dbReference type="GO" id="GO:0005737">
    <property type="term" value="C:cytoplasm"/>
    <property type="evidence" value="ECO:0007669"/>
    <property type="project" value="UniProtKB-SubCell"/>
</dbReference>
<proteinExistence type="inferred from homology"/>
<dbReference type="InterPro" id="IPR046886">
    <property type="entry name" value="RsmE_MTase_dom"/>
</dbReference>
<dbReference type="GO" id="GO:0070475">
    <property type="term" value="P:rRNA base methylation"/>
    <property type="evidence" value="ECO:0007669"/>
    <property type="project" value="TreeGrafter"/>
</dbReference>
<dbReference type="InterPro" id="IPR029028">
    <property type="entry name" value="Alpha/beta_knot_MTases"/>
</dbReference>
<dbReference type="NCBIfam" id="TIGR00046">
    <property type="entry name" value="RsmE family RNA methyltransferase"/>
    <property type="match status" value="1"/>
</dbReference>
<dbReference type="SUPFAM" id="SSF75217">
    <property type="entry name" value="alpha/beta knot"/>
    <property type="match status" value="1"/>
</dbReference>
<evidence type="ECO:0000256" key="9">
    <source>
        <dbReference type="ARBA" id="ARBA00047944"/>
    </source>
</evidence>
<evidence type="ECO:0000256" key="5">
    <source>
        <dbReference type="ARBA" id="ARBA00022603"/>
    </source>
</evidence>
<dbReference type="CDD" id="cd18084">
    <property type="entry name" value="RsmE-like"/>
    <property type="match status" value="1"/>
</dbReference>
<evidence type="ECO:0000256" key="10">
    <source>
        <dbReference type="PIRNR" id="PIRNR015601"/>
    </source>
</evidence>
<keyword evidence="4 10" id="KW-0698">rRNA processing</keyword>
<dbReference type="PANTHER" id="PTHR30027">
    <property type="entry name" value="RIBOSOMAL RNA SMALL SUBUNIT METHYLTRANSFERASE E"/>
    <property type="match status" value="1"/>
</dbReference>
<protein>
    <recommendedName>
        <fullName evidence="10">Ribosomal RNA small subunit methyltransferase E</fullName>
        <ecNumber evidence="10">2.1.1.193</ecNumber>
    </recommendedName>
</protein>
<reference evidence="12 13" key="1">
    <citation type="journal article" date="2016" name="Nat. Commun.">
        <title>Thousands of microbial genomes shed light on interconnected biogeochemical processes in an aquifer system.</title>
        <authorList>
            <person name="Anantharaman K."/>
            <person name="Brown C.T."/>
            <person name="Hug L.A."/>
            <person name="Sharon I."/>
            <person name="Castelle C.J."/>
            <person name="Probst A.J."/>
            <person name="Thomas B.C."/>
            <person name="Singh A."/>
            <person name="Wilkins M.J."/>
            <person name="Karaoz U."/>
            <person name="Brodie E.L."/>
            <person name="Williams K.H."/>
            <person name="Hubbard S.S."/>
            <person name="Banfield J.F."/>
        </authorList>
    </citation>
    <scope>NUCLEOTIDE SEQUENCE [LARGE SCALE GENOMIC DNA]</scope>
</reference>
<dbReference type="AlphaFoldDB" id="A0A1F6Y3V1"/>
<dbReference type="Proteomes" id="UP000177693">
    <property type="component" value="Unassembled WGS sequence"/>
</dbReference>
<comment type="function">
    <text evidence="8 10">Specifically methylates the N3 position of the uracil ring of uridine 1498 (m3U1498) in 16S rRNA. Acts on the fully assembled 30S ribosomal subunit.</text>
</comment>
<comment type="caution">
    <text evidence="12">The sequence shown here is derived from an EMBL/GenBank/DDBJ whole genome shotgun (WGS) entry which is preliminary data.</text>
</comment>
<name>A0A1F6Y3V1_9BACT</name>
<evidence type="ECO:0000313" key="13">
    <source>
        <dbReference type="Proteomes" id="UP000177693"/>
    </source>
</evidence>
<evidence type="ECO:0000256" key="1">
    <source>
        <dbReference type="ARBA" id="ARBA00004496"/>
    </source>
</evidence>
<evidence type="ECO:0000259" key="11">
    <source>
        <dbReference type="Pfam" id="PF04452"/>
    </source>
</evidence>
<evidence type="ECO:0000256" key="4">
    <source>
        <dbReference type="ARBA" id="ARBA00022552"/>
    </source>
</evidence>
<keyword evidence="6 10" id="KW-0808">Transferase</keyword>
<evidence type="ECO:0000256" key="2">
    <source>
        <dbReference type="ARBA" id="ARBA00005528"/>
    </source>
</evidence>
<dbReference type="InterPro" id="IPR006700">
    <property type="entry name" value="RsmE"/>
</dbReference>
<accession>A0A1F6Y3V1</accession>
<keyword evidence="3 10" id="KW-0963">Cytoplasm</keyword>
<evidence type="ECO:0000313" key="12">
    <source>
        <dbReference type="EMBL" id="OGJ01058.1"/>
    </source>
</evidence>
<dbReference type="InterPro" id="IPR029026">
    <property type="entry name" value="tRNA_m1G_MTases_N"/>
</dbReference>
<dbReference type="EC" id="2.1.1.193" evidence="10"/>
<comment type="catalytic activity">
    <reaction evidence="9 10">
        <text>uridine(1498) in 16S rRNA + S-adenosyl-L-methionine = N(3)-methyluridine(1498) in 16S rRNA + S-adenosyl-L-homocysteine + H(+)</text>
        <dbReference type="Rhea" id="RHEA:42920"/>
        <dbReference type="Rhea" id="RHEA-COMP:10283"/>
        <dbReference type="Rhea" id="RHEA-COMP:10284"/>
        <dbReference type="ChEBI" id="CHEBI:15378"/>
        <dbReference type="ChEBI" id="CHEBI:57856"/>
        <dbReference type="ChEBI" id="CHEBI:59789"/>
        <dbReference type="ChEBI" id="CHEBI:65315"/>
        <dbReference type="ChEBI" id="CHEBI:74502"/>
        <dbReference type="EC" id="2.1.1.193"/>
    </reaction>
</comment>
<sequence>MKLHRFIGNFDLQKQEIEIKDNKIIKQIKDVLELKVDDLVILGDGRGQSAKVRLDKIYQEKITGQVLEVHTEKEIAKKVHLYLAILKKENFELAAQKAVECGVSSITPIITERTIKTGLNLPRLEKIILEASEQCGQNFTPTISPILNFEDTLKKAEGEKIIFHPGAKEYIPDPEKNGAGKNAKNVSIFIGPEGGFTEREIELAKDCGFSVASLGSLILTGVTAAIVATYRAVHGI</sequence>